<dbReference type="InterPro" id="IPR013324">
    <property type="entry name" value="RNA_pol_sigma_r3/r4-like"/>
</dbReference>
<sequence length="190" mass="22422">MEKPFYNPQEIKKELNVLYKHFPEVKRLLRTFGCDGLTAEDLFQEALIIYLRKKNDPNFEFQLDPIYFIKQTCKLLWFNAARKEQKHGASSLEFDLEEIPDSWMEKELQYKQLETALTKIGKQCKELLHLFYGLGWNMVDIAKKLDFRNDKVAKAQKYRCMQKAKDLVQEAQSSVGFDSAQSTFDNTQFI</sequence>
<dbReference type="GO" id="GO:0003700">
    <property type="term" value="F:DNA-binding transcription factor activity"/>
    <property type="evidence" value="ECO:0007669"/>
    <property type="project" value="InterPro"/>
</dbReference>
<dbReference type="InterPro" id="IPR036388">
    <property type="entry name" value="WH-like_DNA-bd_sf"/>
</dbReference>
<dbReference type="GO" id="GO:0006352">
    <property type="term" value="P:DNA-templated transcription initiation"/>
    <property type="evidence" value="ECO:0007669"/>
    <property type="project" value="InterPro"/>
</dbReference>
<dbReference type="KEGG" id="fte:Fluta_1759"/>
<dbReference type="Proteomes" id="UP000007463">
    <property type="component" value="Chromosome"/>
</dbReference>
<dbReference type="STRING" id="755732.Fluta_1759"/>
<reference evidence="1 2" key="1">
    <citation type="journal article" date="2011" name="Stand. Genomic Sci.">
        <title>Complete genome sequence of the gliding freshwater bacterium Fluviicola taffensis type strain (RW262).</title>
        <authorList>
            <person name="Woyke T."/>
            <person name="Chertkov O."/>
            <person name="Lapidus A."/>
            <person name="Nolan M."/>
            <person name="Lucas S."/>
            <person name="Del Rio T.G."/>
            <person name="Tice H."/>
            <person name="Cheng J.F."/>
            <person name="Tapia R."/>
            <person name="Han C."/>
            <person name="Goodwin L."/>
            <person name="Pitluck S."/>
            <person name="Liolios K."/>
            <person name="Pagani I."/>
            <person name="Ivanova N."/>
            <person name="Huntemann M."/>
            <person name="Mavromatis K."/>
            <person name="Mikhailova N."/>
            <person name="Pati A."/>
            <person name="Chen A."/>
            <person name="Palaniappan K."/>
            <person name="Land M."/>
            <person name="Hauser L."/>
            <person name="Brambilla E.M."/>
            <person name="Rohde M."/>
            <person name="Mwirichia R."/>
            <person name="Sikorski J."/>
            <person name="Tindall B.J."/>
            <person name="Goker M."/>
            <person name="Bristow J."/>
            <person name="Eisen J.A."/>
            <person name="Markowitz V."/>
            <person name="Hugenholtz P."/>
            <person name="Klenk H.P."/>
            <person name="Kyrpides N.C."/>
        </authorList>
    </citation>
    <scope>NUCLEOTIDE SEQUENCE [LARGE SCALE GENOMIC DNA]</scope>
    <source>
        <strain evidence="2">DSM 16823 / RW262 / RW262</strain>
    </source>
</reference>
<protein>
    <submittedName>
        <fullName evidence="1">RNA polymerase sigma factor, sigma-70 family</fullName>
    </submittedName>
</protein>
<dbReference type="EMBL" id="CP002542">
    <property type="protein sequence ID" value="AEA43750.1"/>
    <property type="molecule type" value="Genomic_DNA"/>
</dbReference>
<reference evidence="2" key="2">
    <citation type="submission" date="2011-02" db="EMBL/GenBank/DDBJ databases">
        <title>The complete genome of Fluviicola taffensis DSM 16823.</title>
        <authorList>
            <consortium name="US DOE Joint Genome Institute (JGI-PGF)"/>
            <person name="Lucas S."/>
            <person name="Copeland A."/>
            <person name="Lapidus A."/>
            <person name="Bruce D."/>
            <person name="Goodwin L."/>
            <person name="Pitluck S."/>
            <person name="Kyrpides N."/>
            <person name="Mavromatis K."/>
            <person name="Ivanova N."/>
            <person name="Mikhailova N."/>
            <person name="Pagani I."/>
            <person name="Chertkov O."/>
            <person name="Detter J.C."/>
            <person name="Han C."/>
            <person name="Tapia R."/>
            <person name="Land M."/>
            <person name="Hauser L."/>
            <person name="Markowitz V."/>
            <person name="Cheng J.-F."/>
            <person name="Hugenholtz P."/>
            <person name="Woyke T."/>
            <person name="Wu D."/>
            <person name="Tindall B."/>
            <person name="Pomrenke H.G."/>
            <person name="Brambilla E."/>
            <person name="Klenk H.-P."/>
            <person name="Eisen J.A."/>
        </authorList>
    </citation>
    <scope>NUCLEOTIDE SEQUENCE [LARGE SCALE GENOMIC DNA]</scope>
    <source>
        <strain evidence="2">DSM 16823 / RW262 / RW262</strain>
    </source>
</reference>
<accession>F2IHI5</accession>
<organism evidence="1 2">
    <name type="scientific">Fluviicola taffensis (strain DSM 16823 / NCIMB 13979 / RW262)</name>
    <dbReference type="NCBI Taxonomy" id="755732"/>
    <lineage>
        <taxon>Bacteria</taxon>
        <taxon>Pseudomonadati</taxon>
        <taxon>Bacteroidota</taxon>
        <taxon>Flavobacteriia</taxon>
        <taxon>Flavobacteriales</taxon>
        <taxon>Crocinitomicaceae</taxon>
        <taxon>Fluviicola</taxon>
    </lineage>
</organism>
<dbReference type="AlphaFoldDB" id="F2IHI5"/>
<evidence type="ECO:0000313" key="1">
    <source>
        <dbReference type="EMBL" id="AEA43750.1"/>
    </source>
</evidence>
<dbReference type="eggNOG" id="COG1595">
    <property type="taxonomic scope" value="Bacteria"/>
</dbReference>
<dbReference type="SUPFAM" id="SSF88946">
    <property type="entry name" value="Sigma2 domain of RNA polymerase sigma factors"/>
    <property type="match status" value="1"/>
</dbReference>
<dbReference type="OrthoDB" id="1163416at2"/>
<keyword evidence="2" id="KW-1185">Reference proteome</keyword>
<dbReference type="SUPFAM" id="SSF88659">
    <property type="entry name" value="Sigma3 and sigma4 domains of RNA polymerase sigma factors"/>
    <property type="match status" value="1"/>
</dbReference>
<dbReference type="Gene3D" id="1.10.10.10">
    <property type="entry name" value="Winged helix-like DNA-binding domain superfamily/Winged helix DNA-binding domain"/>
    <property type="match status" value="1"/>
</dbReference>
<proteinExistence type="predicted"/>
<dbReference type="HOGENOM" id="CLU_047691_16_1_10"/>
<evidence type="ECO:0000313" key="2">
    <source>
        <dbReference type="Proteomes" id="UP000007463"/>
    </source>
</evidence>
<dbReference type="InterPro" id="IPR013325">
    <property type="entry name" value="RNA_pol_sigma_r2"/>
</dbReference>
<gene>
    <name evidence="1" type="ordered locus">Fluta_1759</name>
</gene>
<name>F2IHI5_FLUTR</name>